<dbReference type="Proteomes" id="UP000654075">
    <property type="component" value="Unassembled WGS sequence"/>
</dbReference>
<comment type="caution">
    <text evidence="2">The sequence shown here is derived from an EMBL/GenBank/DDBJ whole genome shotgun (WGS) entry which is preliminary data.</text>
</comment>
<feature type="non-terminal residue" evidence="2">
    <location>
        <position position="1"/>
    </location>
</feature>
<dbReference type="AlphaFoldDB" id="A0A813GML1"/>
<organism evidence="2 3">
    <name type="scientific">Polarella glacialis</name>
    <name type="common">Dinoflagellate</name>
    <dbReference type="NCBI Taxonomy" id="89957"/>
    <lineage>
        <taxon>Eukaryota</taxon>
        <taxon>Sar</taxon>
        <taxon>Alveolata</taxon>
        <taxon>Dinophyceae</taxon>
        <taxon>Suessiales</taxon>
        <taxon>Suessiaceae</taxon>
        <taxon>Polarella</taxon>
    </lineage>
</organism>
<dbReference type="OMA" id="PEIHPLW"/>
<gene>
    <name evidence="2" type="ORF">PGLA1383_LOCUS42340</name>
</gene>
<feature type="region of interest" description="Disordered" evidence="1">
    <location>
        <begin position="195"/>
        <end position="234"/>
    </location>
</feature>
<protein>
    <submittedName>
        <fullName evidence="2">Uncharacterized protein</fullName>
    </submittedName>
</protein>
<sequence>VAALGAEADNSESFEVIMARLSASKDPRTLQPQDFSDASTGTGEIFSPTSSQLFRSPPRPTFRKQPQPQKLVHPRPFGPARTVGDSFGHRLRLLPNRDLTSWEQQRAVVPERSWGVSAMSSVALLRETIGGSAPSTPLRRKTEYGGDSAGCRPASCGGAMEGVFAAPGSVSGSGLSAVRQRLEREASSNEVLTPVRTMGSSTSGALGWASSSKMPRSPAVHQEAGSKPQKDLPAEEVRTLQEHRLRLASELRRTEQRLREASASDARAMSSTAPSSGDFGATAAVQKPSAGGPFAGRRGVMDRTNAARATNTTASAAATAYNYLGPSADGPPLPEIHPLWS</sequence>
<feature type="compositionally biased region" description="Polar residues" evidence="1">
    <location>
        <begin position="198"/>
        <end position="214"/>
    </location>
</feature>
<evidence type="ECO:0000313" key="2">
    <source>
        <dbReference type="EMBL" id="CAE8625336.1"/>
    </source>
</evidence>
<keyword evidence="3" id="KW-1185">Reference proteome</keyword>
<accession>A0A813GML1</accession>
<proteinExistence type="predicted"/>
<feature type="compositionally biased region" description="Polar residues" evidence="1">
    <location>
        <begin position="30"/>
        <end position="54"/>
    </location>
</feature>
<reference evidence="2" key="1">
    <citation type="submission" date="2021-02" db="EMBL/GenBank/DDBJ databases">
        <authorList>
            <person name="Dougan E. K."/>
            <person name="Rhodes N."/>
            <person name="Thang M."/>
            <person name="Chan C."/>
        </authorList>
    </citation>
    <scope>NUCLEOTIDE SEQUENCE</scope>
</reference>
<evidence type="ECO:0000256" key="1">
    <source>
        <dbReference type="SAM" id="MobiDB-lite"/>
    </source>
</evidence>
<dbReference type="OrthoDB" id="470375at2759"/>
<feature type="region of interest" description="Disordered" evidence="1">
    <location>
        <begin position="23"/>
        <end position="84"/>
    </location>
</feature>
<name>A0A813GML1_POLGL</name>
<feature type="region of interest" description="Disordered" evidence="1">
    <location>
        <begin position="256"/>
        <end position="280"/>
    </location>
</feature>
<dbReference type="EMBL" id="CAJNNV010028644">
    <property type="protein sequence ID" value="CAE8625336.1"/>
    <property type="molecule type" value="Genomic_DNA"/>
</dbReference>
<evidence type="ECO:0000313" key="3">
    <source>
        <dbReference type="Proteomes" id="UP000654075"/>
    </source>
</evidence>